<evidence type="ECO:0000313" key="2">
    <source>
        <dbReference type="EMBL" id="PRT53667.1"/>
    </source>
</evidence>
<sequence length="1048" mass="118186">MPCRVAAKAARRVSTILNLLTEYYCSEIPKHLPLLILTPLVYVLVVFYRFYQSFGQRPPTKLLTYESTQEAEPDKVVYIRQVAVIPPVFHRTTDKQMEAFLSPVSEFAATLTNNSTQYPMLLNSTETDDLFPECEHSQCLSFAYLYTDPADEDRFFANLQEITKGPLPPVQHFLFDRPELPHATIPNWTDAPFRLWPTDSSLPQVVAALSLVLVIIEWIRHWLSPTIRYRRLIFGVLVARIAMAITAAVSIASMIFQEFCFSIVKSFLIVPIFLGTVSLVSSSRFLDKLPQGSVESLNPLVRLTMAANRTSSTSVSYQLIAGQILCVLGLFPIFGVPPYLCPVVFVYGYALILDFILHFMLFLPVLYIDLVYQDSHSYNALDSIQMGLATTNESDKQCRVPFLSKIVREVIYCGLALDGILRRGRTLFMLVALMHGVLAYYLLFKGGSLLNGFQPSIRKATKLPQYIELFLSPENEFLKSFTYLDVHSPLIISVRRGFMRPVAETKLVFGSLRYGNTWSIFFEIAALAVFIVSIGMIGYMIFVPKGSLDLKYYLPAREKLYISNVEATHELDICLMETCGNYVGAISWDRRLTIADTSSLQNDMHSWSKSGSAITLPLPSYVWPVKTLIINPAFNLIALFYGHCIEVWNWRVKEMVFHFQHDMSLAELPLAMFFLKDSLIFVTPSGKVVELYSKGQANVVHVLKDCRLKIVSKVSSAKSAHVLLLLIDCDNRVFKARRNVAGEWETEQLDIYESMLAVNAHCINTELPISNGSVQKNLQVSNNPYNVPWTQPSVRDESFKEVVAMPDIELVLLVSDVRVGFFDINTGLFLRYIQIGNHVPNSIRALHSQPTHCAFCGCPAVLSISVAYFDADEPNTLVCHTYQLRDRHRNDICLRVERDPRETRCLGLMSTMEQCHWLENIEVWEASEINSILGIRRRPDSDVSDEAETIELRNQDYTGSLNMMRSLRNRGESLSPLHSGHHHCDYEAFALSANGKLTCSEICFDSQAQGASQLLEDKISAVGKVGTRSVCIGVGNTLKVLGLAQAQI</sequence>
<feature type="transmembrane region" description="Helical" evidence="1">
    <location>
        <begin position="346"/>
        <end position="368"/>
    </location>
</feature>
<proteinExistence type="predicted"/>
<keyword evidence="1" id="KW-0472">Membrane</keyword>
<protein>
    <recommendedName>
        <fullName evidence="4">Sterol regulatory element-binding protein cleavage-activating protein</fullName>
    </recommendedName>
</protein>
<evidence type="ECO:0000256" key="1">
    <source>
        <dbReference type="SAM" id="Phobius"/>
    </source>
</evidence>
<evidence type="ECO:0000313" key="3">
    <source>
        <dbReference type="Proteomes" id="UP000238350"/>
    </source>
</evidence>
<comment type="caution">
    <text evidence="2">The sequence shown here is derived from an EMBL/GenBank/DDBJ whole genome shotgun (WGS) entry which is preliminary data.</text>
</comment>
<keyword evidence="3" id="KW-1185">Reference proteome</keyword>
<feature type="transmembrane region" description="Helical" evidence="1">
    <location>
        <begin position="262"/>
        <end position="280"/>
    </location>
</feature>
<dbReference type="STRING" id="45607.A0A2T0FFC3"/>
<evidence type="ECO:0008006" key="4">
    <source>
        <dbReference type="Google" id="ProtNLM"/>
    </source>
</evidence>
<gene>
    <name evidence="2" type="ORF">B9G98_01287</name>
</gene>
<dbReference type="EMBL" id="NDIQ01000001">
    <property type="protein sequence ID" value="PRT53667.1"/>
    <property type="molecule type" value="Genomic_DNA"/>
</dbReference>
<feature type="transmembrane region" description="Helical" evidence="1">
    <location>
        <begin position="520"/>
        <end position="542"/>
    </location>
</feature>
<dbReference type="RefSeq" id="XP_024663613.1">
    <property type="nucleotide sequence ID" value="XM_024807845.1"/>
</dbReference>
<dbReference type="AlphaFoldDB" id="A0A2T0FFC3"/>
<keyword evidence="1" id="KW-0812">Transmembrane</keyword>
<feature type="transmembrane region" description="Helical" evidence="1">
    <location>
        <begin position="202"/>
        <end position="220"/>
    </location>
</feature>
<name>A0A2T0FFC3_9ASCO</name>
<organism evidence="2 3">
    <name type="scientific">Wickerhamiella sorbophila</name>
    <dbReference type="NCBI Taxonomy" id="45607"/>
    <lineage>
        <taxon>Eukaryota</taxon>
        <taxon>Fungi</taxon>
        <taxon>Dikarya</taxon>
        <taxon>Ascomycota</taxon>
        <taxon>Saccharomycotina</taxon>
        <taxon>Dipodascomycetes</taxon>
        <taxon>Dipodascales</taxon>
        <taxon>Trichomonascaceae</taxon>
        <taxon>Wickerhamiella</taxon>
    </lineage>
</organism>
<feature type="transmembrane region" description="Helical" evidence="1">
    <location>
        <begin position="315"/>
        <end position="334"/>
    </location>
</feature>
<feature type="transmembrane region" description="Helical" evidence="1">
    <location>
        <begin position="427"/>
        <end position="444"/>
    </location>
</feature>
<dbReference type="Proteomes" id="UP000238350">
    <property type="component" value="Unassembled WGS sequence"/>
</dbReference>
<accession>A0A2T0FFC3</accession>
<dbReference type="GeneID" id="36515036"/>
<dbReference type="OrthoDB" id="1914839at2759"/>
<reference evidence="2 3" key="1">
    <citation type="submission" date="2017-04" db="EMBL/GenBank/DDBJ databases">
        <title>Genome sequencing of [Candida] sorbophila.</title>
        <authorList>
            <person name="Ahn J.O."/>
        </authorList>
    </citation>
    <scope>NUCLEOTIDE SEQUENCE [LARGE SCALE GENOMIC DNA]</scope>
    <source>
        <strain evidence="2 3">DS02</strain>
    </source>
</reference>
<feature type="transmembrane region" description="Helical" evidence="1">
    <location>
        <begin position="32"/>
        <end position="51"/>
    </location>
</feature>
<keyword evidence="1" id="KW-1133">Transmembrane helix</keyword>
<feature type="transmembrane region" description="Helical" evidence="1">
    <location>
        <begin position="232"/>
        <end position="256"/>
    </location>
</feature>